<reference evidence="1 2" key="1">
    <citation type="submission" date="2024-08" db="EMBL/GenBank/DDBJ databases">
        <title>Clostridium lapicellarii sp. nov., and Clostridium renhuaiense sp. nov., two species isolated from the mud in a fermentation cellar used for producing sauce-flavour Chinese liquors.</title>
        <authorList>
            <person name="Yang F."/>
            <person name="Wang H."/>
            <person name="Chen L.Q."/>
            <person name="Zhou N."/>
            <person name="Lu J.J."/>
            <person name="Pu X.X."/>
            <person name="Wan B."/>
            <person name="Wang L."/>
            <person name="Liu S.J."/>
        </authorList>
    </citation>
    <scope>NUCLEOTIDE SEQUENCE [LARGE SCALE GENOMIC DNA]</scope>
    <source>
        <strain evidence="1 2">MT-5</strain>
    </source>
</reference>
<comment type="caution">
    <text evidence="1">The sequence shown here is derived from an EMBL/GenBank/DDBJ whole genome shotgun (WGS) entry which is preliminary data.</text>
</comment>
<proteinExistence type="predicted"/>
<evidence type="ECO:0000313" key="1">
    <source>
        <dbReference type="EMBL" id="MEY8001584.1"/>
    </source>
</evidence>
<dbReference type="EMBL" id="JBGEWD010000021">
    <property type="protein sequence ID" value="MEY8001584.1"/>
    <property type="molecule type" value="Genomic_DNA"/>
</dbReference>
<dbReference type="Proteomes" id="UP001564657">
    <property type="component" value="Unassembled WGS sequence"/>
</dbReference>
<name>A0ABV4BS24_9CLOT</name>
<protein>
    <submittedName>
        <fullName evidence="1">Uncharacterized protein</fullName>
    </submittedName>
</protein>
<gene>
    <name evidence="1" type="ORF">AB8U03_15550</name>
</gene>
<keyword evidence="2" id="KW-1185">Reference proteome</keyword>
<sequence>MKTYRTIDLLNAVYNGKIFKHDFKNAKTGRIITQGTDHTKDGIYNSDQSKCFFWVGSGMNFINVKDMDTPLQLEEFLEEEWEEVQEPVSFMEAMTKCKPIRVEHKMLDRWEYQYADDLLQKMGDCLTLKEIKEIVEHGKWYIKEDEE</sequence>
<organism evidence="1 2">
    <name type="scientific">Clostridium moutaii</name>
    <dbReference type="NCBI Taxonomy" id="3240932"/>
    <lineage>
        <taxon>Bacteria</taxon>
        <taxon>Bacillati</taxon>
        <taxon>Bacillota</taxon>
        <taxon>Clostridia</taxon>
        <taxon>Eubacteriales</taxon>
        <taxon>Clostridiaceae</taxon>
        <taxon>Clostridium</taxon>
    </lineage>
</organism>
<dbReference type="RefSeq" id="WP_369705477.1">
    <property type="nucleotide sequence ID" value="NZ_JBGEWD010000021.1"/>
</dbReference>
<accession>A0ABV4BS24</accession>
<evidence type="ECO:0000313" key="2">
    <source>
        <dbReference type="Proteomes" id="UP001564657"/>
    </source>
</evidence>